<evidence type="ECO:0000313" key="1">
    <source>
        <dbReference type="EMBL" id="KAJ8940598.1"/>
    </source>
</evidence>
<proteinExistence type="predicted"/>
<dbReference type="EMBL" id="JAPWTK010000421">
    <property type="protein sequence ID" value="KAJ8940598.1"/>
    <property type="molecule type" value="Genomic_DNA"/>
</dbReference>
<organism evidence="1 2">
    <name type="scientific">Aromia moschata</name>
    <dbReference type="NCBI Taxonomy" id="1265417"/>
    <lineage>
        <taxon>Eukaryota</taxon>
        <taxon>Metazoa</taxon>
        <taxon>Ecdysozoa</taxon>
        <taxon>Arthropoda</taxon>
        <taxon>Hexapoda</taxon>
        <taxon>Insecta</taxon>
        <taxon>Pterygota</taxon>
        <taxon>Neoptera</taxon>
        <taxon>Endopterygota</taxon>
        <taxon>Coleoptera</taxon>
        <taxon>Polyphaga</taxon>
        <taxon>Cucujiformia</taxon>
        <taxon>Chrysomeloidea</taxon>
        <taxon>Cerambycidae</taxon>
        <taxon>Cerambycinae</taxon>
        <taxon>Callichromatini</taxon>
        <taxon>Aromia</taxon>
    </lineage>
</organism>
<sequence length="80" mass="9225">MTKNCKKVIFNKMKLVRILLGKQLIISANFSKIISRNKYGVPNDVLHSRSATPKPQQNELYNFVENCRYPSELKGVVEEN</sequence>
<gene>
    <name evidence="1" type="ORF">NQ318_004794</name>
</gene>
<evidence type="ECO:0000313" key="2">
    <source>
        <dbReference type="Proteomes" id="UP001162162"/>
    </source>
</evidence>
<accession>A0AAV8XNF2</accession>
<dbReference type="Proteomes" id="UP001162162">
    <property type="component" value="Unassembled WGS sequence"/>
</dbReference>
<keyword evidence="2" id="KW-1185">Reference proteome</keyword>
<comment type="caution">
    <text evidence="1">The sequence shown here is derived from an EMBL/GenBank/DDBJ whole genome shotgun (WGS) entry which is preliminary data.</text>
</comment>
<protein>
    <submittedName>
        <fullName evidence="1">Uncharacterized protein</fullName>
    </submittedName>
</protein>
<name>A0AAV8XNF2_9CUCU</name>
<reference evidence="1" key="1">
    <citation type="journal article" date="2023" name="Insect Mol. Biol.">
        <title>Genome sequencing provides insights into the evolution of gene families encoding plant cell wall-degrading enzymes in longhorned beetles.</title>
        <authorList>
            <person name="Shin N.R."/>
            <person name="Okamura Y."/>
            <person name="Kirsch R."/>
            <person name="Pauchet Y."/>
        </authorList>
    </citation>
    <scope>NUCLEOTIDE SEQUENCE</scope>
    <source>
        <strain evidence="1">AMC_N1</strain>
    </source>
</reference>
<dbReference type="AlphaFoldDB" id="A0AAV8XNF2"/>